<feature type="domain" description="SEC7" evidence="3">
    <location>
        <begin position="563"/>
        <end position="779"/>
    </location>
</feature>
<feature type="region of interest" description="Disordered" evidence="1">
    <location>
        <begin position="991"/>
        <end position="1017"/>
    </location>
</feature>
<feature type="compositionally biased region" description="Low complexity" evidence="1">
    <location>
        <begin position="90"/>
        <end position="112"/>
    </location>
</feature>
<evidence type="ECO:0000259" key="3">
    <source>
        <dbReference type="PROSITE" id="PS50190"/>
    </source>
</evidence>
<dbReference type="InterPro" id="IPR001660">
    <property type="entry name" value="SAM"/>
</dbReference>
<dbReference type="EMBL" id="CCYA01000206">
    <property type="protein sequence ID" value="CEH13160.1"/>
    <property type="molecule type" value="Genomic_DNA"/>
</dbReference>
<dbReference type="SUPFAM" id="SSF47769">
    <property type="entry name" value="SAM/Pointed domain"/>
    <property type="match status" value="1"/>
</dbReference>
<feature type="compositionally biased region" description="Low complexity" evidence="1">
    <location>
        <begin position="160"/>
        <end position="179"/>
    </location>
</feature>
<feature type="compositionally biased region" description="Polar residues" evidence="1">
    <location>
        <begin position="1001"/>
        <end position="1016"/>
    </location>
</feature>
<dbReference type="GO" id="GO:0032012">
    <property type="term" value="P:regulation of ARF protein signal transduction"/>
    <property type="evidence" value="ECO:0007669"/>
    <property type="project" value="InterPro"/>
</dbReference>
<dbReference type="InterPro" id="IPR023394">
    <property type="entry name" value="Sec7_C_sf"/>
</dbReference>
<proteinExistence type="predicted"/>
<feature type="region of interest" description="Disordered" evidence="1">
    <location>
        <begin position="950"/>
        <end position="978"/>
    </location>
</feature>
<feature type="region of interest" description="Disordered" evidence="1">
    <location>
        <begin position="1038"/>
        <end position="1065"/>
    </location>
</feature>
<dbReference type="PROSITE" id="PS50190">
    <property type="entry name" value="SEC7"/>
    <property type="match status" value="1"/>
</dbReference>
<dbReference type="InterPro" id="IPR013761">
    <property type="entry name" value="SAM/pointed_sf"/>
</dbReference>
<dbReference type="Proteomes" id="UP000054845">
    <property type="component" value="Unassembled WGS sequence"/>
</dbReference>
<dbReference type="InterPro" id="IPR000904">
    <property type="entry name" value="Sec7_dom"/>
</dbReference>
<dbReference type="STRING" id="401625.A0A0P1BCJ3"/>
<dbReference type="PANTHER" id="PTHR48125">
    <property type="entry name" value="LP07818P1"/>
    <property type="match status" value="1"/>
</dbReference>
<dbReference type="GO" id="GO:0005085">
    <property type="term" value="F:guanyl-nucleotide exchange factor activity"/>
    <property type="evidence" value="ECO:0007669"/>
    <property type="project" value="InterPro"/>
</dbReference>
<dbReference type="InterPro" id="IPR035999">
    <property type="entry name" value="Sec7_dom_sf"/>
</dbReference>
<dbReference type="Gene3D" id="1.10.150.50">
    <property type="entry name" value="Transcription Factor, Ets-1"/>
    <property type="match status" value="1"/>
</dbReference>
<dbReference type="Gene3D" id="1.10.220.20">
    <property type="match status" value="1"/>
</dbReference>
<feature type="region of interest" description="Disordered" evidence="1">
    <location>
        <begin position="370"/>
        <end position="406"/>
    </location>
</feature>
<dbReference type="PANTHER" id="PTHR48125:SF10">
    <property type="entry name" value="OS12G0136300 PROTEIN"/>
    <property type="match status" value="1"/>
</dbReference>
<organism evidence="4 5">
    <name type="scientific">Ceraceosorus bombacis</name>
    <dbReference type="NCBI Taxonomy" id="401625"/>
    <lineage>
        <taxon>Eukaryota</taxon>
        <taxon>Fungi</taxon>
        <taxon>Dikarya</taxon>
        <taxon>Basidiomycota</taxon>
        <taxon>Ustilaginomycotina</taxon>
        <taxon>Exobasidiomycetes</taxon>
        <taxon>Ceraceosorales</taxon>
        <taxon>Ceraceosoraceae</taxon>
        <taxon>Ceraceosorus</taxon>
    </lineage>
</organism>
<feature type="region of interest" description="Disordered" evidence="1">
    <location>
        <begin position="1"/>
        <end position="73"/>
    </location>
</feature>
<feature type="compositionally biased region" description="Polar residues" evidence="1">
    <location>
        <begin position="950"/>
        <end position="960"/>
    </location>
</feature>
<feature type="region of interest" description="Disordered" evidence="1">
    <location>
        <begin position="85"/>
        <end position="207"/>
    </location>
</feature>
<protein>
    <submittedName>
        <fullName evidence="4">Guanine nucleotide exchange factor Cytohesin, contains PH and Sec7 domains</fullName>
    </submittedName>
</protein>
<evidence type="ECO:0000256" key="1">
    <source>
        <dbReference type="SAM" id="MobiDB-lite"/>
    </source>
</evidence>
<feature type="domain" description="SAM" evidence="2">
    <location>
        <begin position="1071"/>
        <end position="1112"/>
    </location>
</feature>
<feature type="compositionally biased region" description="Polar residues" evidence="1">
    <location>
        <begin position="143"/>
        <end position="152"/>
    </location>
</feature>
<dbReference type="PROSITE" id="PS50105">
    <property type="entry name" value="SAM_DOMAIN"/>
    <property type="match status" value="1"/>
</dbReference>
<dbReference type="SUPFAM" id="SSF48425">
    <property type="entry name" value="Sec7 domain"/>
    <property type="match status" value="1"/>
</dbReference>
<accession>A0A0P1BCJ3</accession>
<reference evidence="4 5" key="1">
    <citation type="submission" date="2014-09" db="EMBL/GenBank/DDBJ databases">
        <authorList>
            <person name="Magalhaes I.L.F."/>
            <person name="Oliveira U."/>
            <person name="Santos F.R."/>
            <person name="Vidigal T.H.D.A."/>
            <person name="Brescovit A.D."/>
            <person name="Santos A.J."/>
        </authorList>
    </citation>
    <scope>NUCLEOTIDE SEQUENCE [LARGE SCALE GENOMIC DNA]</scope>
</reference>
<dbReference type="Gene3D" id="1.10.1000.11">
    <property type="entry name" value="Arf Nucleotide-binding Site Opener,domain 2"/>
    <property type="match status" value="1"/>
</dbReference>
<evidence type="ECO:0000259" key="2">
    <source>
        <dbReference type="PROSITE" id="PS50105"/>
    </source>
</evidence>
<sequence>MSLSESSLHDLRDDALSRARDHVEAGAEEEDSDLERIDQITADLSRMASPRAENGLPSRSEMERREAAEQFAAAEEYRKAKGLYEATRNASGSSAAHSSPSKSASPAPSSMSRFRLPHPTATASSIPPLAMDSSRRTHAHKTSLVSIRSASSHRSREEGSTAAARSGSGSHARSSPAGHNAKAASITSVFASPPVPANPAHLHHPPAASSAELATMYANHKLTPFPGLFREDQKSVGNLANEPTDATPASIAPGLAASRPGGHRPAGSLNLSSRPLAHAFNATNPDYTPSPGPSLLEETVTIGSTATRDVAKPKMIAPSSSFLHTLRRKASGLRISPSPVSTSTQAVASPKGTALYGAMHRKESSKDLSNGLHDLHPNRMLPGLGRRPSATRKPVPPLEEPPIQIIGRTPPYFSESNAEDGNVSLNTSFGDSTIDAGQSLREESRTAQLATLTLAPATAAMLHRYSHMLTSPNKDEGLLVPELSPAQVERPPRQLVRAAPVLQVVTNSTVKDRFLFLFSDILVVARPENPAPNETLTVANLRWKFAAKNIIELHHAKLHVPSDRTASVKPHPLMAAFVHRFPRDPDSALDQVIRQSSLPKNADTIAKLLFQTPELDRECLTEYLCSTAPGRRQVLEAYVGMQRITGVSIESALRMLLIGLRFPREADTFETLLMAFAKRWTSSNVGLIKQSFSAELAGDLVLAIMALNDALHTPTPAEELARARGQPPEREYVDTPRLFSDPQPMLDKQPFLSAFRARDPQQVLSDRTLLRIYTSVAADPIMQAKSKDESGPRLTQAVFVRTGRTARNYVDRLPDDHEIGIAFPHHVSLTVERAFMANCFSLTLPSTGEDVSKRRYMFSVDDAAARRQWTRALKDNIDAAVIARKNLADAQAAERNARDRAADQTNVPGPVATRRAAETLALHVLRETLIQPDNSASPIATFDARQTVLQRSASSATPGSASKGALDLRGGPPPARSAAAAVMAGLGNGATGLSRAPSDSRVASSRTTAGANTSLQAPLALDRNQSISRHYYGGLGKSERDLLPPETAASNSPVAGRPPLSAGLSPSAHTLDNAITGDVLLMLDNDALLDMGIASVGHRLTLLGAIWRLKQNWGVTIEEGDWKPGASTLDGSPDTSLPALVSALRVRDDRIRTLEGEIAKLADYLSRFQHDFASVCRILGVKVNGSCAKVISPPS</sequence>
<evidence type="ECO:0000313" key="4">
    <source>
        <dbReference type="EMBL" id="CEH13160.1"/>
    </source>
</evidence>
<dbReference type="SMART" id="SM00222">
    <property type="entry name" value="Sec7"/>
    <property type="match status" value="1"/>
</dbReference>
<evidence type="ECO:0000313" key="5">
    <source>
        <dbReference type="Proteomes" id="UP000054845"/>
    </source>
</evidence>
<feature type="compositionally biased region" description="Basic and acidic residues" evidence="1">
    <location>
        <begin position="7"/>
        <end position="25"/>
    </location>
</feature>
<dbReference type="Pfam" id="PF01369">
    <property type="entry name" value="Sec7"/>
    <property type="match status" value="1"/>
</dbReference>
<dbReference type="Pfam" id="PF00536">
    <property type="entry name" value="SAM_1"/>
    <property type="match status" value="1"/>
</dbReference>
<dbReference type="OrthoDB" id="430364at2759"/>
<dbReference type="AlphaFoldDB" id="A0A0P1BCJ3"/>
<dbReference type="SUPFAM" id="SSF50729">
    <property type="entry name" value="PH domain-like"/>
    <property type="match status" value="1"/>
</dbReference>
<feature type="region of interest" description="Disordered" evidence="1">
    <location>
        <begin position="241"/>
        <end position="271"/>
    </location>
</feature>
<name>A0A0P1BCJ3_9BASI</name>
<keyword evidence="5" id="KW-1185">Reference proteome</keyword>